<sequence>RRSLQMLTSSTIAIDAEKAETLEKIRQQVDTLYKATLRVSSTAEVSIVCSGLFPSDEIRVLPNFSKKILKNTNLRKFLISSLSRWFDGQFLTKLSNTSARSLKIRFVEKL</sequence>
<reference evidence="1 2" key="1">
    <citation type="submission" date="2020-02" db="EMBL/GenBank/DDBJ databases">
        <authorList>
            <person name="Ferguson B K."/>
        </authorList>
    </citation>
    <scope>NUCLEOTIDE SEQUENCE [LARGE SCALE GENOMIC DNA]</scope>
</reference>
<dbReference type="EMBL" id="CADCXU010026970">
    <property type="protein sequence ID" value="CAB0013699.1"/>
    <property type="molecule type" value="Genomic_DNA"/>
</dbReference>
<dbReference type="Proteomes" id="UP000479000">
    <property type="component" value="Unassembled WGS sequence"/>
</dbReference>
<name>A0A6H5HCI7_9HEMI</name>
<gene>
    <name evidence="1" type="ORF">NTEN_LOCUS18285</name>
</gene>
<proteinExistence type="predicted"/>
<evidence type="ECO:0000313" key="2">
    <source>
        <dbReference type="Proteomes" id="UP000479000"/>
    </source>
</evidence>
<keyword evidence="2" id="KW-1185">Reference proteome</keyword>
<organism evidence="1 2">
    <name type="scientific">Nesidiocoris tenuis</name>
    <dbReference type="NCBI Taxonomy" id="355587"/>
    <lineage>
        <taxon>Eukaryota</taxon>
        <taxon>Metazoa</taxon>
        <taxon>Ecdysozoa</taxon>
        <taxon>Arthropoda</taxon>
        <taxon>Hexapoda</taxon>
        <taxon>Insecta</taxon>
        <taxon>Pterygota</taxon>
        <taxon>Neoptera</taxon>
        <taxon>Paraneoptera</taxon>
        <taxon>Hemiptera</taxon>
        <taxon>Heteroptera</taxon>
        <taxon>Panheteroptera</taxon>
        <taxon>Cimicomorpha</taxon>
        <taxon>Miridae</taxon>
        <taxon>Dicyphina</taxon>
        <taxon>Nesidiocoris</taxon>
    </lineage>
</organism>
<evidence type="ECO:0000313" key="1">
    <source>
        <dbReference type="EMBL" id="CAB0013699.1"/>
    </source>
</evidence>
<feature type="non-terminal residue" evidence="1">
    <location>
        <position position="1"/>
    </location>
</feature>
<dbReference type="OrthoDB" id="10062605at2759"/>
<protein>
    <submittedName>
        <fullName evidence="1">Uncharacterized protein</fullName>
    </submittedName>
</protein>
<accession>A0A6H5HCI7</accession>
<dbReference type="AlphaFoldDB" id="A0A6H5HCI7"/>